<evidence type="ECO:0000259" key="7">
    <source>
        <dbReference type="Pfam" id="PF00551"/>
    </source>
</evidence>
<reference evidence="8 9" key="1">
    <citation type="submission" date="2017-09" db="EMBL/GenBank/DDBJ databases">
        <title>Depth-based differentiation of microbial function through sediment-hosted aquifers and enrichment of novel symbionts in the deep terrestrial subsurface.</title>
        <authorList>
            <person name="Probst A.J."/>
            <person name="Ladd B."/>
            <person name="Jarett J.K."/>
            <person name="Geller-Mcgrath D.E."/>
            <person name="Sieber C.M."/>
            <person name="Emerson J.B."/>
            <person name="Anantharaman K."/>
            <person name="Thomas B.C."/>
            <person name="Malmstrom R."/>
            <person name="Stieglmeier M."/>
            <person name="Klingl A."/>
            <person name="Woyke T."/>
            <person name="Ryan C.M."/>
            <person name="Banfield J.F."/>
        </authorList>
    </citation>
    <scope>NUCLEOTIDE SEQUENCE [LARGE SCALE GENOMIC DNA]</scope>
    <source>
        <strain evidence="8">CG11_big_fil_rev_8_21_14_0_20_42_13</strain>
    </source>
</reference>
<dbReference type="EMBL" id="PCWA01000075">
    <property type="protein sequence ID" value="PIQ89035.1"/>
    <property type="molecule type" value="Genomic_DNA"/>
</dbReference>
<dbReference type="GO" id="GO:0006189">
    <property type="term" value="P:'de novo' IMP biosynthetic process"/>
    <property type="evidence" value="ECO:0007669"/>
    <property type="project" value="UniProtKB-UniRule"/>
</dbReference>
<name>A0A2H0LZX3_9BACT</name>
<accession>A0A2H0LZX3</accession>
<feature type="site" description="Raises pKa of active site His" evidence="6">
    <location>
        <position position="144"/>
    </location>
</feature>
<evidence type="ECO:0000313" key="9">
    <source>
        <dbReference type="Proteomes" id="UP000229641"/>
    </source>
</evidence>
<comment type="caution">
    <text evidence="6">Lacks conserved residue(s) required for the propagation of feature annotation.</text>
</comment>
<dbReference type="CDD" id="cd08645">
    <property type="entry name" value="FMT_core_GART"/>
    <property type="match status" value="1"/>
</dbReference>
<keyword evidence="3 6" id="KW-0658">Purine biosynthesis</keyword>
<dbReference type="GO" id="GO:0004644">
    <property type="term" value="F:phosphoribosylglycinamide formyltransferase activity"/>
    <property type="evidence" value="ECO:0007669"/>
    <property type="project" value="UniProtKB-UniRule"/>
</dbReference>
<dbReference type="AlphaFoldDB" id="A0A2H0LZX3"/>
<comment type="caution">
    <text evidence="8">The sequence shown here is derived from an EMBL/GenBank/DDBJ whole genome shotgun (WGS) entry which is preliminary data.</text>
</comment>
<evidence type="ECO:0000256" key="5">
    <source>
        <dbReference type="ARBA" id="ARBA00047664"/>
    </source>
</evidence>
<dbReference type="NCBIfam" id="TIGR00639">
    <property type="entry name" value="PurN"/>
    <property type="match status" value="1"/>
</dbReference>
<dbReference type="EC" id="2.1.2.2" evidence="6"/>
<comment type="catalytic activity">
    <reaction evidence="5 6">
        <text>N(1)-(5-phospho-beta-D-ribosyl)glycinamide + (6R)-10-formyltetrahydrofolate = N(2)-formyl-N(1)-(5-phospho-beta-D-ribosyl)glycinamide + (6S)-5,6,7,8-tetrahydrofolate + H(+)</text>
        <dbReference type="Rhea" id="RHEA:15053"/>
        <dbReference type="ChEBI" id="CHEBI:15378"/>
        <dbReference type="ChEBI" id="CHEBI:57453"/>
        <dbReference type="ChEBI" id="CHEBI:143788"/>
        <dbReference type="ChEBI" id="CHEBI:147286"/>
        <dbReference type="ChEBI" id="CHEBI:195366"/>
        <dbReference type="EC" id="2.1.2.2"/>
    </reaction>
</comment>
<dbReference type="InterPro" id="IPR001555">
    <property type="entry name" value="GART_AS"/>
</dbReference>
<comment type="function">
    <text evidence="6">Catalyzes the transfer of a formyl group from 10-formyltetrahydrofolate to 5-phospho-ribosyl-glycinamide (GAR), producing 5-phospho-ribosyl-N-formylglycinamide (FGAR) and tetrahydrofolate.</text>
</comment>
<dbReference type="PANTHER" id="PTHR43369:SF2">
    <property type="entry name" value="PHOSPHORIBOSYLGLYCINAMIDE FORMYLTRANSFERASE"/>
    <property type="match status" value="1"/>
</dbReference>
<keyword evidence="2 6" id="KW-0808">Transferase</keyword>
<dbReference type="PANTHER" id="PTHR43369">
    <property type="entry name" value="PHOSPHORIBOSYLGLYCINAMIDE FORMYLTRANSFERASE"/>
    <property type="match status" value="1"/>
</dbReference>
<comment type="pathway">
    <text evidence="1 6">Purine metabolism; IMP biosynthesis via de novo pathway; N(2)-formyl-N(1)-(5-phospho-D-ribosyl)glycinamide from N(1)-(5-phospho-D-ribosyl)glycinamide (10-formyl THF route): step 1/1.</text>
</comment>
<proteinExistence type="inferred from homology"/>
<dbReference type="GO" id="GO:0005829">
    <property type="term" value="C:cytosol"/>
    <property type="evidence" value="ECO:0007669"/>
    <property type="project" value="TreeGrafter"/>
</dbReference>
<organism evidence="8 9">
    <name type="scientific">Candidatus Ghiorseimicrobium undicola</name>
    <dbReference type="NCBI Taxonomy" id="1974746"/>
    <lineage>
        <taxon>Bacteria</taxon>
        <taxon>Pseudomonadati</taxon>
        <taxon>Candidatus Omnitrophota</taxon>
        <taxon>Candidatus Ghiorseimicrobium</taxon>
    </lineage>
</organism>
<dbReference type="HAMAP" id="MF_01930">
    <property type="entry name" value="PurN"/>
    <property type="match status" value="1"/>
</dbReference>
<dbReference type="InterPro" id="IPR002376">
    <property type="entry name" value="Formyl_transf_N"/>
</dbReference>
<sequence>MNIAVFASGKGTNLSAIIRQVKKGSLKVNIALMVTDNPKAPAISRARRAGVKVVIITPKDFPDKKSFEAEVIDQLKQNNVDLVVLAGFMLILGPNLISAYKDKIINIHPALLPSFKGASAIKDALDYGVKLTGVTVHFVDEKIDNGPIIMQEPVKIEEKDSLEILEKKIHRLEHKIYPKAIGLLAENRFKIENRKVVIL</sequence>
<dbReference type="Gene3D" id="3.40.50.170">
    <property type="entry name" value="Formyl transferase, N-terminal domain"/>
    <property type="match status" value="1"/>
</dbReference>
<feature type="binding site" evidence="6">
    <location>
        <position position="64"/>
    </location>
    <ligand>
        <name>(6R)-10-formyltetrahydrofolate</name>
        <dbReference type="ChEBI" id="CHEBI:195366"/>
    </ligand>
</feature>
<evidence type="ECO:0000313" key="8">
    <source>
        <dbReference type="EMBL" id="PIQ89035.1"/>
    </source>
</evidence>
<dbReference type="SUPFAM" id="SSF53328">
    <property type="entry name" value="Formyltransferase"/>
    <property type="match status" value="1"/>
</dbReference>
<evidence type="ECO:0000256" key="1">
    <source>
        <dbReference type="ARBA" id="ARBA00005054"/>
    </source>
</evidence>
<feature type="active site" description="Proton donor" evidence="6">
    <location>
        <position position="108"/>
    </location>
</feature>
<dbReference type="UniPathway" id="UPA00074">
    <property type="reaction ID" value="UER00126"/>
</dbReference>
<feature type="binding site" evidence="6">
    <location>
        <begin position="11"/>
        <end position="13"/>
    </location>
    <ligand>
        <name>N(1)-(5-phospho-beta-D-ribosyl)glycinamide</name>
        <dbReference type="ChEBI" id="CHEBI:143788"/>
    </ligand>
</feature>
<dbReference type="Pfam" id="PF00551">
    <property type="entry name" value="Formyl_trans_N"/>
    <property type="match status" value="1"/>
</dbReference>
<dbReference type="Proteomes" id="UP000229641">
    <property type="component" value="Unassembled WGS sequence"/>
</dbReference>
<dbReference type="InterPro" id="IPR036477">
    <property type="entry name" value="Formyl_transf_N_sf"/>
</dbReference>
<dbReference type="FunFam" id="3.40.50.170:FF:000007">
    <property type="entry name" value="Phosphoribosylglycinamide formyltransferase"/>
    <property type="match status" value="1"/>
</dbReference>
<gene>
    <name evidence="6" type="primary">purN</name>
    <name evidence="8" type="ORF">COV72_05175</name>
</gene>
<feature type="domain" description="Formyl transferase N-terminal" evidence="7">
    <location>
        <begin position="1"/>
        <end position="181"/>
    </location>
</feature>
<comment type="similarity">
    <text evidence="4 6">Belongs to the GART family.</text>
</comment>
<dbReference type="PROSITE" id="PS00373">
    <property type="entry name" value="GART"/>
    <property type="match status" value="1"/>
</dbReference>
<evidence type="ECO:0000256" key="2">
    <source>
        <dbReference type="ARBA" id="ARBA00022679"/>
    </source>
</evidence>
<feature type="binding site" evidence="6">
    <location>
        <position position="106"/>
    </location>
    <ligand>
        <name>(6R)-10-formyltetrahydrofolate</name>
        <dbReference type="ChEBI" id="CHEBI:195366"/>
    </ligand>
</feature>
<dbReference type="InterPro" id="IPR004607">
    <property type="entry name" value="GART"/>
</dbReference>
<evidence type="ECO:0000256" key="4">
    <source>
        <dbReference type="ARBA" id="ARBA00038440"/>
    </source>
</evidence>
<evidence type="ECO:0000256" key="6">
    <source>
        <dbReference type="HAMAP-Rule" id="MF_01930"/>
    </source>
</evidence>
<protein>
    <recommendedName>
        <fullName evidence="6">Phosphoribosylglycinamide formyltransferase</fullName>
        <ecNumber evidence="6">2.1.2.2</ecNumber>
    </recommendedName>
    <alternativeName>
        <fullName evidence="6">5'-phosphoribosylglycinamide transformylase</fullName>
    </alternativeName>
    <alternativeName>
        <fullName evidence="6">GAR transformylase</fullName>
        <shortName evidence="6">GART</shortName>
    </alternativeName>
</protein>
<evidence type="ECO:0000256" key="3">
    <source>
        <dbReference type="ARBA" id="ARBA00022755"/>
    </source>
</evidence>